<reference evidence="1" key="1">
    <citation type="submission" date="2022-11" db="EMBL/GenBank/DDBJ databases">
        <title>Genome Sequence of Boeremia exigua.</title>
        <authorList>
            <person name="Buettner E."/>
        </authorList>
    </citation>
    <scope>NUCLEOTIDE SEQUENCE</scope>
    <source>
        <strain evidence="1">CU02</strain>
    </source>
</reference>
<comment type="caution">
    <text evidence="1">The sequence shown here is derived from an EMBL/GenBank/DDBJ whole genome shotgun (WGS) entry which is preliminary data.</text>
</comment>
<protein>
    <submittedName>
        <fullName evidence="1">Uncharacterized protein</fullName>
    </submittedName>
</protein>
<name>A0ACC2IF93_9PLEO</name>
<keyword evidence="2" id="KW-1185">Reference proteome</keyword>
<gene>
    <name evidence="1" type="ORF">OPT61_g4131</name>
</gene>
<dbReference type="EMBL" id="JAPHNI010000228">
    <property type="protein sequence ID" value="KAJ8113840.1"/>
    <property type="molecule type" value="Genomic_DNA"/>
</dbReference>
<evidence type="ECO:0000313" key="2">
    <source>
        <dbReference type="Proteomes" id="UP001153331"/>
    </source>
</evidence>
<accession>A0ACC2IF93</accession>
<dbReference type="Proteomes" id="UP001153331">
    <property type="component" value="Unassembled WGS sequence"/>
</dbReference>
<organism evidence="1 2">
    <name type="scientific">Boeremia exigua</name>
    <dbReference type="NCBI Taxonomy" id="749465"/>
    <lineage>
        <taxon>Eukaryota</taxon>
        <taxon>Fungi</taxon>
        <taxon>Dikarya</taxon>
        <taxon>Ascomycota</taxon>
        <taxon>Pezizomycotina</taxon>
        <taxon>Dothideomycetes</taxon>
        <taxon>Pleosporomycetidae</taxon>
        <taxon>Pleosporales</taxon>
        <taxon>Pleosporineae</taxon>
        <taxon>Didymellaceae</taxon>
        <taxon>Boeremia</taxon>
    </lineage>
</organism>
<sequence length="85" mass="9179">MTTVSMDAGAHGRLPVGIPLQRAVSRPVTCQRPSSTADLVSLGAILDSDKDKMTLRNYGDKRGPAGHRANHRTPDTKQAAWARWG</sequence>
<proteinExistence type="predicted"/>
<evidence type="ECO:0000313" key="1">
    <source>
        <dbReference type="EMBL" id="KAJ8113840.1"/>
    </source>
</evidence>